<dbReference type="InterPro" id="IPR005333">
    <property type="entry name" value="Transcription_factor_TCP"/>
</dbReference>
<evidence type="ECO:0000256" key="5">
    <source>
        <dbReference type="ARBA" id="ARBA00023242"/>
    </source>
</evidence>
<dbReference type="PROSITE" id="PS51369">
    <property type="entry name" value="TCP"/>
    <property type="match status" value="1"/>
</dbReference>
<evidence type="ECO:0000259" key="7">
    <source>
        <dbReference type="PROSITE" id="PS51369"/>
    </source>
</evidence>
<keyword evidence="4" id="KW-0804">Transcription</keyword>
<dbReference type="AlphaFoldDB" id="A0AAN7KJD1"/>
<reference evidence="8 9" key="1">
    <citation type="journal article" date="2023" name="Hortic Res">
        <title>Pangenome of water caltrop reveals structural variations and asymmetric subgenome divergence after allopolyploidization.</title>
        <authorList>
            <person name="Zhang X."/>
            <person name="Chen Y."/>
            <person name="Wang L."/>
            <person name="Yuan Y."/>
            <person name="Fang M."/>
            <person name="Shi L."/>
            <person name="Lu R."/>
            <person name="Comes H.P."/>
            <person name="Ma Y."/>
            <person name="Chen Y."/>
            <person name="Huang G."/>
            <person name="Zhou Y."/>
            <person name="Zheng Z."/>
            <person name="Qiu Y."/>
        </authorList>
    </citation>
    <scope>NUCLEOTIDE SEQUENCE [LARGE SCALE GENOMIC DNA]</scope>
    <source>
        <tissue evidence="8">Roots</tissue>
    </source>
</reference>
<dbReference type="Proteomes" id="UP001345219">
    <property type="component" value="Chromosome 3"/>
</dbReference>
<feature type="region of interest" description="Disordered" evidence="6">
    <location>
        <begin position="140"/>
        <end position="160"/>
    </location>
</feature>
<evidence type="ECO:0000313" key="8">
    <source>
        <dbReference type="EMBL" id="KAK4768341.1"/>
    </source>
</evidence>
<keyword evidence="3" id="KW-0238">DNA-binding</keyword>
<evidence type="ECO:0000256" key="6">
    <source>
        <dbReference type="SAM" id="MobiDB-lite"/>
    </source>
</evidence>
<evidence type="ECO:0000313" key="9">
    <source>
        <dbReference type="Proteomes" id="UP001345219"/>
    </source>
</evidence>
<evidence type="ECO:0000256" key="4">
    <source>
        <dbReference type="ARBA" id="ARBA00023163"/>
    </source>
</evidence>
<sequence>MELEEIQTHAPPPKLPRVDLDSLKVARNYPVEEEDGNLKLLTTAGGGAAAAVDGGSADRLHRWHGHSRIIRVSRATGGKDRHSKVLTSKGLRDRRVRLSVSTAIQFYDIQDRLGYDQPSKAVEWLIKAASDAISELPALDTFIGTPKQPRDGKRASEGGEQGFIDSADVEMVDDPSHQQHASLSKSACSSSPSETSKGSSLSLSRSEIRAGRVKRSRERARERSTAKVKEGVNGEAAAASMAAPPISQSSFTELLITAGIASISNGNNHHLTGLSHQPNPMDYISTRQLLSRPAQNLPGILGQIQFPQAMPLHVPHFSISGYNNSSDNSHHQEVQHISFLNSDHLNLIPVAASSMGEADYNLNFTISPSAVSSSSSSSPGLIGGFSRGPLQSNLPHLHTSLQHHVDGSTTNVNLPFFMGAAAMASAAETSARHQNQQLHPEQFSSGINGKLQLYYGDGNRQGGGHREKASKS</sequence>
<dbReference type="GO" id="GO:0003700">
    <property type="term" value="F:DNA-binding transcription factor activity"/>
    <property type="evidence" value="ECO:0007669"/>
    <property type="project" value="InterPro"/>
</dbReference>
<keyword evidence="9" id="KW-1185">Reference proteome</keyword>
<dbReference type="GO" id="GO:0005634">
    <property type="term" value="C:nucleus"/>
    <property type="evidence" value="ECO:0007669"/>
    <property type="project" value="UniProtKB-SubCell"/>
</dbReference>
<comment type="subcellular location">
    <subcellularLocation>
        <location evidence="1">Nucleus</location>
    </subcellularLocation>
</comment>
<feature type="compositionally biased region" description="Basic and acidic residues" evidence="6">
    <location>
        <begin position="219"/>
        <end position="232"/>
    </location>
</feature>
<evidence type="ECO:0000256" key="3">
    <source>
        <dbReference type="ARBA" id="ARBA00023125"/>
    </source>
</evidence>
<evidence type="ECO:0000256" key="2">
    <source>
        <dbReference type="ARBA" id="ARBA00023015"/>
    </source>
</evidence>
<feature type="compositionally biased region" description="Low complexity" evidence="6">
    <location>
        <begin position="182"/>
        <end position="205"/>
    </location>
</feature>
<dbReference type="PANTHER" id="PTHR31072:SF93">
    <property type="entry name" value="TRANSCRIPTION FACTOR TCP24"/>
    <property type="match status" value="1"/>
</dbReference>
<name>A0AAN7KJD1_9MYRT</name>
<keyword evidence="2" id="KW-0805">Transcription regulation</keyword>
<organism evidence="8 9">
    <name type="scientific">Trapa incisa</name>
    <dbReference type="NCBI Taxonomy" id="236973"/>
    <lineage>
        <taxon>Eukaryota</taxon>
        <taxon>Viridiplantae</taxon>
        <taxon>Streptophyta</taxon>
        <taxon>Embryophyta</taxon>
        <taxon>Tracheophyta</taxon>
        <taxon>Spermatophyta</taxon>
        <taxon>Magnoliopsida</taxon>
        <taxon>eudicotyledons</taxon>
        <taxon>Gunneridae</taxon>
        <taxon>Pentapetalae</taxon>
        <taxon>rosids</taxon>
        <taxon>malvids</taxon>
        <taxon>Myrtales</taxon>
        <taxon>Lythraceae</taxon>
        <taxon>Trapa</taxon>
    </lineage>
</organism>
<dbReference type="PANTHER" id="PTHR31072">
    <property type="entry name" value="TRANSCRIPTION FACTOR TCP4-RELATED"/>
    <property type="match status" value="1"/>
</dbReference>
<feature type="domain" description="TCP" evidence="7">
    <location>
        <begin position="78"/>
        <end position="136"/>
    </location>
</feature>
<dbReference type="GO" id="GO:0043565">
    <property type="term" value="F:sequence-specific DNA binding"/>
    <property type="evidence" value="ECO:0007669"/>
    <property type="project" value="TreeGrafter"/>
</dbReference>
<accession>A0AAN7KJD1</accession>
<proteinExistence type="predicted"/>
<dbReference type="Pfam" id="PF03634">
    <property type="entry name" value="TCP"/>
    <property type="match status" value="1"/>
</dbReference>
<evidence type="ECO:0000256" key="1">
    <source>
        <dbReference type="ARBA" id="ARBA00004123"/>
    </source>
</evidence>
<dbReference type="InterPro" id="IPR017887">
    <property type="entry name" value="TF_TCP_subgr"/>
</dbReference>
<dbReference type="EMBL" id="JAXIOK010000006">
    <property type="protein sequence ID" value="KAK4768341.1"/>
    <property type="molecule type" value="Genomic_DNA"/>
</dbReference>
<feature type="compositionally biased region" description="Basic and acidic residues" evidence="6">
    <location>
        <begin position="148"/>
        <end position="157"/>
    </location>
</feature>
<keyword evidence="5" id="KW-0539">Nucleus</keyword>
<dbReference type="GO" id="GO:2000032">
    <property type="term" value="P:regulation of secondary shoot formation"/>
    <property type="evidence" value="ECO:0007669"/>
    <property type="project" value="TreeGrafter"/>
</dbReference>
<gene>
    <name evidence="8" type="ORF">SAY87_003482</name>
</gene>
<feature type="region of interest" description="Disordered" evidence="6">
    <location>
        <begin position="173"/>
        <end position="244"/>
    </location>
</feature>
<comment type="caution">
    <text evidence="8">The sequence shown here is derived from an EMBL/GenBank/DDBJ whole genome shotgun (WGS) entry which is preliminary data.</text>
</comment>
<protein>
    <recommendedName>
        <fullName evidence="7">TCP domain-containing protein</fullName>
    </recommendedName>
</protein>